<dbReference type="EMBL" id="QREG01000022">
    <property type="protein sequence ID" value="RED94085.1"/>
    <property type="molecule type" value="Genomic_DNA"/>
</dbReference>
<evidence type="ECO:0000313" key="2">
    <source>
        <dbReference type="Proteomes" id="UP000256779"/>
    </source>
</evidence>
<comment type="caution">
    <text evidence="1">The sequence shown here is derived from an EMBL/GenBank/DDBJ whole genome shotgun (WGS) entry which is preliminary data.</text>
</comment>
<proteinExistence type="predicted"/>
<evidence type="ECO:0000313" key="1">
    <source>
        <dbReference type="EMBL" id="RED94085.1"/>
    </source>
</evidence>
<dbReference type="Proteomes" id="UP000256779">
    <property type="component" value="Unassembled WGS sequence"/>
</dbReference>
<name>A0A3D9KZ03_MARFU</name>
<reference evidence="1 2" key="1">
    <citation type="submission" date="2018-07" db="EMBL/GenBank/DDBJ databases">
        <title>Genomic Encyclopedia of Type Strains, Phase IV (KMG-IV): sequencing the most valuable type-strain genomes for metagenomic binning, comparative biology and taxonomic classification.</title>
        <authorList>
            <person name="Goeker M."/>
        </authorList>
    </citation>
    <scope>NUCLEOTIDE SEQUENCE [LARGE SCALE GENOMIC DNA]</scope>
    <source>
        <strain evidence="1 2">DSM 4134</strain>
    </source>
</reference>
<keyword evidence="2" id="KW-1185">Reference proteome</keyword>
<organism evidence="1 2">
    <name type="scientific">Marinoscillum furvescens DSM 4134</name>
    <dbReference type="NCBI Taxonomy" id="1122208"/>
    <lineage>
        <taxon>Bacteria</taxon>
        <taxon>Pseudomonadati</taxon>
        <taxon>Bacteroidota</taxon>
        <taxon>Cytophagia</taxon>
        <taxon>Cytophagales</taxon>
        <taxon>Reichenbachiellaceae</taxon>
        <taxon>Marinoscillum</taxon>
    </lineage>
</organism>
<sequence>MEVYFEKETLEVWETSKVLSLTIAETIFIESRIYFSKVQATLFNLGLKGCSFAAEHCTYDQQRHFQTPPIHF</sequence>
<gene>
    <name evidence="1" type="ORF">C7460_12226</name>
</gene>
<dbReference type="AlphaFoldDB" id="A0A3D9KZ03"/>
<protein>
    <submittedName>
        <fullName evidence="1">Uncharacterized protein</fullName>
    </submittedName>
</protein>
<accession>A0A3D9KZ03</accession>